<dbReference type="EMBL" id="CP034457">
    <property type="protein sequence ID" value="QBM87630.1"/>
    <property type="molecule type" value="Genomic_DNA"/>
</dbReference>
<dbReference type="AlphaFoldDB" id="A0A4P6XK94"/>
<reference evidence="2" key="1">
    <citation type="submission" date="2019-03" db="EMBL/GenBank/DDBJ databases">
        <title>Snf2 controls pulcherriminic acid biosynthesis and connects pigmentation and antifungal activity of the yeast Metschnikowia pulcherrima.</title>
        <authorList>
            <person name="Gore-Lloyd D."/>
            <person name="Sumann I."/>
            <person name="Brachmann A.O."/>
            <person name="Schneeberger K."/>
            <person name="Ortiz-Merino R.A."/>
            <person name="Moreno-Beltran M."/>
            <person name="Schlaefli M."/>
            <person name="Kirner P."/>
            <person name="Santos Kron A."/>
            <person name="Wolfe K.H."/>
            <person name="Piel J."/>
            <person name="Ahrens C.H."/>
            <person name="Henk D."/>
            <person name="Freimoser F.M."/>
        </authorList>
    </citation>
    <scope>NUCLEOTIDE SEQUENCE [LARGE SCALE GENOMIC DNA]</scope>
    <source>
        <strain evidence="2">APC 1.2</strain>
    </source>
</reference>
<proteinExistence type="predicted"/>
<dbReference type="Proteomes" id="UP000292447">
    <property type="component" value="Chromosome II"/>
</dbReference>
<name>A0A4P6XK94_9ASCO</name>
<accession>A0A4P6XK94</accession>
<evidence type="ECO:0000313" key="1">
    <source>
        <dbReference type="EMBL" id="QBM87630.1"/>
    </source>
</evidence>
<gene>
    <name evidence="1" type="ORF">METSCH_B08370</name>
</gene>
<keyword evidence="2" id="KW-1185">Reference proteome</keyword>
<sequence length="445" mass="51038">MLSKLIRKNHGGKLRYSYNLGQLSRKISQNVSMGENEMLLDSSVNTMKKILTILHNAHGTRVDSRESVLDVYETDRSKFDDRFYESLGNDVLGLRTVEMLIGLQLRNEIDVFKDSSPNHTRAILQRYISAFKDQYMRESSFVSMASLGRLFHESPQRANTALNNSIKRIVLNATKDSPPRRKTSPLNLSFCRVNLYNPFRSCPVDPFSLRKGLSTKKHPSNLFSAMINDPVVIREFLRDLKKNLKPGALQNIMTAQSLSGELAFRIIVKRCLADTDPCAALDTPFEFYRLDIPDELSKVKKLKAIIASKSMLLKRLDWFPPYRRSIAKLPQEKFDSNEKVIIFMEDLFDRFFGSCYRQDPKYCQNWIKDLVEFQSQCDDDTLLDRLLQDSVKDFRSMFSGLSFNAFGARWAGNAYLNKTKSPNDRVNATRQLLKDARSGLSASNS</sequence>
<protein>
    <submittedName>
        <fullName evidence="1">Uncharacterized protein</fullName>
    </submittedName>
</protein>
<organism evidence="1 2">
    <name type="scientific">Metschnikowia aff. pulcherrima</name>
    <dbReference type="NCBI Taxonomy" id="2163413"/>
    <lineage>
        <taxon>Eukaryota</taxon>
        <taxon>Fungi</taxon>
        <taxon>Dikarya</taxon>
        <taxon>Ascomycota</taxon>
        <taxon>Saccharomycotina</taxon>
        <taxon>Pichiomycetes</taxon>
        <taxon>Metschnikowiaceae</taxon>
        <taxon>Metschnikowia</taxon>
    </lineage>
</organism>
<evidence type="ECO:0000313" key="2">
    <source>
        <dbReference type="Proteomes" id="UP000292447"/>
    </source>
</evidence>